<reference evidence="12 13" key="1">
    <citation type="submission" date="2020-10" db="EMBL/GenBank/DDBJ databases">
        <title>The Coptis chinensis genome and diversification of protoberbering-type alkaloids.</title>
        <authorList>
            <person name="Wang B."/>
            <person name="Shu S."/>
            <person name="Song C."/>
            <person name="Liu Y."/>
        </authorList>
    </citation>
    <scope>NUCLEOTIDE SEQUENCE [LARGE SCALE GENOMIC DNA]</scope>
    <source>
        <strain evidence="12">HL-2020</strain>
        <tissue evidence="12">Leaf</tissue>
    </source>
</reference>
<organism evidence="12 13">
    <name type="scientific">Coptis chinensis</name>
    <dbReference type="NCBI Taxonomy" id="261450"/>
    <lineage>
        <taxon>Eukaryota</taxon>
        <taxon>Viridiplantae</taxon>
        <taxon>Streptophyta</taxon>
        <taxon>Embryophyta</taxon>
        <taxon>Tracheophyta</taxon>
        <taxon>Spermatophyta</taxon>
        <taxon>Magnoliopsida</taxon>
        <taxon>Ranunculales</taxon>
        <taxon>Ranunculaceae</taxon>
        <taxon>Coptidoideae</taxon>
        <taxon>Coptis</taxon>
    </lineage>
</organism>
<name>A0A835M3S2_9MAGN</name>
<evidence type="ECO:0000313" key="13">
    <source>
        <dbReference type="Proteomes" id="UP000631114"/>
    </source>
</evidence>
<dbReference type="Proteomes" id="UP000631114">
    <property type="component" value="Unassembled WGS sequence"/>
</dbReference>
<dbReference type="GO" id="GO:0004674">
    <property type="term" value="F:protein serine/threonine kinase activity"/>
    <property type="evidence" value="ECO:0007669"/>
    <property type="project" value="UniProtKB-KW"/>
</dbReference>
<comment type="catalytic activity">
    <reaction evidence="10">
        <text>L-seryl-[protein] + ATP = O-phospho-L-seryl-[protein] + ADP + H(+)</text>
        <dbReference type="Rhea" id="RHEA:17989"/>
        <dbReference type="Rhea" id="RHEA-COMP:9863"/>
        <dbReference type="Rhea" id="RHEA-COMP:11604"/>
        <dbReference type="ChEBI" id="CHEBI:15378"/>
        <dbReference type="ChEBI" id="CHEBI:29999"/>
        <dbReference type="ChEBI" id="CHEBI:30616"/>
        <dbReference type="ChEBI" id="CHEBI:83421"/>
        <dbReference type="ChEBI" id="CHEBI:456216"/>
        <dbReference type="EC" id="2.7.11.1"/>
    </reaction>
</comment>
<keyword evidence="13" id="KW-1185">Reference proteome</keyword>
<evidence type="ECO:0000256" key="1">
    <source>
        <dbReference type="ARBA" id="ARBA00006234"/>
    </source>
</evidence>
<dbReference type="PROSITE" id="PS50816">
    <property type="entry name" value="NAF"/>
    <property type="match status" value="1"/>
</dbReference>
<dbReference type="GO" id="GO:0005524">
    <property type="term" value="F:ATP binding"/>
    <property type="evidence" value="ECO:0007669"/>
    <property type="project" value="UniProtKB-KW"/>
</dbReference>
<sequence>MIENSEFSCPSWFPVGAKSLIDKILDPNPQTRIQIQEIRNDEWFKKSYVPVRLIEYEDVNLDDVYAVFDYPEDQPANEPCGSEDTGPLILNAFDLIILSQGLNLSAIFNRGQDPVKQQTRFVSQKPPKLVMSTMEVVAQSMGFKTHIRNYKMRMEGLSADKTAQFSVIIEIFEVAPSLFMVDAQKVAGDVVEYHKLNRTSFVLPNPYESCSLGCSSSRTFAVNSRISSGDHRQERANHGSQKLQIAHTVTLNIND</sequence>
<dbReference type="AlphaFoldDB" id="A0A835M3S2"/>
<dbReference type="PANTHER" id="PTHR43895">
    <property type="entry name" value="CALCIUM/CALMODULIN-DEPENDENT PROTEIN KINASE KINASE-RELATED"/>
    <property type="match status" value="1"/>
</dbReference>
<dbReference type="Gene3D" id="3.30.310.80">
    <property type="entry name" value="Kinase associated domain 1, KA1"/>
    <property type="match status" value="1"/>
</dbReference>
<dbReference type="InterPro" id="IPR011009">
    <property type="entry name" value="Kinase-like_dom_sf"/>
</dbReference>
<feature type="domain" description="NAF" evidence="11">
    <location>
        <begin position="85"/>
        <end position="109"/>
    </location>
</feature>
<keyword evidence="5" id="KW-0547">Nucleotide-binding</keyword>
<dbReference type="EMBL" id="JADFTS010000004">
    <property type="protein sequence ID" value="KAF9609671.1"/>
    <property type="molecule type" value="Genomic_DNA"/>
</dbReference>
<evidence type="ECO:0000256" key="9">
    <source>
        <dbReference type="ARBA" id="ARBA00047899"/>
    </source>
</evidence>
<evidence type="ECO:0000259" key="11">
    <source>
        <dbReference type="PROSITE" id="PS50816"/>
    </source>
</evidence>
<dbReference type="Pfam" id="PF03822">
    <property type="entry name" value="NAF"/>
    <property type="match status" value="1"/>
</dbReference>
<evidence type="ECO:0000313" key="12">
    <source>
        <dbReference type="EMBL" id="KAF9609671.1"/>
    </source>
</evidence>
<keyword evidence="3" id="KW-0723">Serine/threonine-protein kinase</keyword>
<dbReference type="SUPFAM" id="SSF56112">
    <property type="entry name" value="Protein kinase-like (PK-like)"/>
    <property type="match status" value="1"/>
</dbReference>
<dbReference type="InterPro" id="IPR004041">
    <property type="entry name" value="NAF_dom"/>
</dbReference>
<dbReference type="Gene3D" id="1.10.510.10">
    <property type="entry name" value="Transferase(Phosphotransferase) domain 1"/>
    <property type="match status" value="1"/>
</dbReference>
<keyword evidence="4" id="KW-0808">Transferase</keyword>
<dbReference type="FunFam" id="3.30.310.80:FF:000005">
    <property type="entry name" value="Non-specific serine/threonine protein kinase"/>
    <property type="match status" value="1"/>
</dbReference>
<gene>
    <name evidence="12" type="ORF">IFM89_017850</name>
</gene>
<evidence type="ECO:0000256" key="5">
    <source>
        <dbReference type="ARBA" id="ARBA00022741"/>
    </source>
</evidence>
<comment type="caution">
    <text evidence="12">The sequence shown here is derived from an EMBL/GenBank/DDBJ whole genome shotgun (WGS) entry which is preliminary data.</text>
</comment>
<accession>A0A835M3S2</accession>
<dbReference type="PANTHER" id="PTHR43895:SF114">
    <property type="entry name" value="NON-SPECIFIC SERINE_THREONINE PROTEIN KINASE"/>
    <property type="match status" value="1"/>
</dbReference>
<proteinExistence type="inferred from homology"/>
<evidence type="ECO:0000256" key="8">
    <source>
        <dbReference type="ARBA" id="ARBA00023211"/>
    </source>
</evidence>
<dbReference type="EC" id="2.7.11.1" evidence="2"/>
<evidence type="ECO:0000256" key="10">
    <source>
        <dbReference type="ARBA" id="ARBA00048679"/>
    </source>
</evidence>
<evidence type="ECO:0000256" key="4">
    <source>
        <dbReference type="ARBA" id="ARBA00022679"/>
    </source>
</evidence>
<keyword evidence="7" id="KW-0067">ATP-binding</keyword>
<dbReference type="InterPro" id="IPR018451">
    <property type="entry name" value="NAF/FISL_domain"/>
</dbReference>
<evidence type="ECO:0000256" key="3">
    <source>
        <dbReference type="ARBA" id="ARBA00022527"/>
    </source>
</evidence>
<dbReference type="CDD" id="cd12195">
    <property type="entry name" value="CIPK_C"/>
    <property type="match status" value="1"/>
</dbReference>
<protein>
    <recommendedName>
        <fullName evidence="2">non-specific serine/threonine protein kinase</fullName>
        <ecNumber evidence="2">2.7.11.1</ecNumber>
    </recommendedName>
</protein>
<keyword evidence="8" id="KW-0464">Manganese</keyword>
<dbReference type="GO" id="GO:0007165">
    <property type="term" value="P:signal transduction"/>
    <property type="evidence" value="ECO:0007669"/>
    <property type="project" value="InterPro"/>
</dbReference>
<dbReference type="OrthoDB" id="193931at2759"/>
<comment type="similarity">
    <text evidence="1">Belongs to the protein kinase superfamily. CAMK Ser/Thr protein kinase family. SNF1 subfamily.</text>
</comment>
<evidence type="ECO:0000256" key="6">
    <source>
        <dbReference type="ARBA" id="ARBA00022777"/>
    </source>
</evidence>
<keyword evidence="6" id="KW-0418">Kinase</keyword>
<evidence type="ECO:0000256" key="7">
    <source>
        <dbReference type="ARBA" id="ARBA00022840"/>
    </source>
</evidence>
<comment type="catalytic activity">
    <reaction evidence="9">
        <text>L-threonyl-[protein] + ATP = O-phospho-L-threonyl-[protein] + ADP + H(+)</text>
        <dbReference type="Rhea" id="RHEA:46608"/>
        <dbReference type="Rhea" id="RHEA-COMP:11060"/>
        <dbReference type="Rhea" id="RHEA-COMP:11605"/>
        <dbReference type="ChEBI" id="CHEBI:15378"/>
        <dbReference type="ChEBI" id="CHEBI:30013"/>
        <dbReference type="ChEBI" id="CHEBI:30616"/>
        <dbReference type="ChEBI" id="CHEBI:61977"/>
        <dbReference type="ChEBI" id="CHEBI:456216"/>
        <dbReference type="EC" id="2.7.11.1"/>
    </reaction>
</comment>
<evidence type="ECO:0000256" key="2">
    <source>
        <dbReference type="ARBA" id="ARBA00012513"/>
    </source>
</evidence>